<sequence>MGKGIAVEFKKRFGGIAELKKQIAQVVMINSYTGGKRTGTAAFLNKDRLIFYLITKKTWKNKPTYESLQKSLEVKRETFLLHVPDLGVVQDMCSVMVKRDIRGVVMPKIGCGLDRLEWNKVHEIIKRTVSKVDIKIVICTL</sequence>
<evidence type="ECO:0000313" key="2">
    <source>
        <dbReference type="Proteomes" id="UP000095283"/>
    </source>
</evidence>
<evidence type="ECO:0000259" key="1">
    <source>
        <dbReference type="PROSITE" id="PS51154"/>
    </source>
</evidence>
<name>A0A1I7XUA3_HETBA</name>
<accession>A0A1I7XUA3</accession>
<dbReference type="PROSITE" id="PS51154">
    <property type="entry name" value="MACRO"/>
    <property type="match status" value="1"/>
</dbReference>
<reference evidence="3" key="1">
    <citation type="submission" date="2016-11" db="UniProtKB">
        <authorList>
            <consortium name="WormBaseParasite"/>
        </authorList>
    </citation>
    <scope>IDENTIFICATION</scope>
</reference>
<organism evidence="2 3">
    <name type="scientific">Heterorhabditis bacteriophora</name>
    <name type="common">Entomopathogenic nematode worm</name>
    <dbReference type="NCBI Taxonomy" id="37862"/>
    <lineage>
        <taxon>Eukaryota</taxon>
        <taxon>Metazoa</taxon>
        <taxon>Ecdysozoa</taxon>
        <taxon>Nematoda</taxon>
        <taxon>Chromadorea</taxon>
        <taxon>Rhabditida</taxon>
        <taxon>Rhabditina</taxon>
        <taxon>Rhabditomorpha</taxon>
        <taxon>Strongyloidea</taxon>
        <taxon>Heterorhabditidae</taxon>
        <taxon>Heterorhabditis</taxon>
    </lineage>
</organism>
<dbReference type="GO" id="GO:0140291">
    <property type="term" value="P:peptidyl-glutamate ADP-deribosylation"/>
    <property type="evidence" value="ECO:0007669"/>
    <property type="project" value="TreeGrafter"/>
</dbReference>
<dbReference type="InterPro" id="IPR002589">
    <property type="entry name" value="Macro_dom"/>
</dbReference>
<dbReference type="Gene3D" id="3.40.220.10">
    <property type="entry name" value="Leucine Aminopeptidase, subunit E, domain 1"/>
    <property type="match status" value="1"/>
</dbReference>
<feature type="domain" description="Macro" evidence="1">
    <location>
        <begin position="1"/>
        <end position="141"/>
    </location>
</feature>
<dbReference type="InterPro" id="IPR050892">
    <property type="entry name" value="ADP-ribose_metab_enzymes"/>
</dbReference>
<dbReference type="Proteomes" id="UP000095283">
    <property type="component" value="Unplaced"/>
</dbReference>
<dbReference type="Pfam" id="PF01661">
    <property type="entry name" value="Macro"/>
    <property type="match status" value="1"/>
</dbReference>
<proteinExistence type="predicted"/>
<evidence type="ECO:0000313" key="3">
    <source>
        <dbReference type="WBParaSite" id="Hba_21329"/>
    </source>
</evidence>
<dbReference type="WBParaSite" id="Hba_21329">
    <property type="protein sequence ID" value="Hba_21329"/>
    <property type="gene ID" value="Hba_21329"/>
</dbReference>
<dbReference type="InterPro" id="IPR043472">
    <property type="entry name" value="Macro_dom-like"/>
</dbReference>
<dbReference type="PANTHER" id="PTHR12521">
    <property type="entry name" value="PROTEIN C6ORF130"/>
    <property type="match status" value="1"/>
</dbReference>
<dbReference type="PANTHER" id="PTHR12521:SF0">
    <property type="entry name" value="ADP-RIBOSE GLYCOHYDROLASE OARD1"/>
    <property type="match status" value="1"/>
</dbReference>
<dbReference type="SUPFAM" id="SSF52949">
    <property type="entry name" value="Macro domain-like"/>
    <property type="match status" value="1"/>
</dbReference>
<keyword evidence="2" id="KW-1185">Reference proteome</keyword>
<protein>
    <submittedName>
        <fullName evidence="3">Macro domain-containing protein</fullName>
    </submittedName>
</protein>
<dbReference type="AlphaFoldDB" id="A0A1I7XUA3"/>